<proteinExistence type="predicted"/>
<accession>A0A9D4U095</accession>
<dbReference type="InterPro" id="IPR029058">
    <property type="entry name" value="AB_hydrolase_fold"/>
</dbReference>
<organism evidence="2 3">
    <name type="scientific">Chlorella vulgaris</name>
    <name type="common">Green alga</name>
    <dbReference type="NCBI Taxonomy" id="3077"/>
    <lineage>
        <taxon>Eukaryota</taxon>
        <taxon>Viridiplantae</taxon>
        <taxon>Chlorophyta</taxon>
        <taxon>core chlorophytes</taxon>
        <taxon>Trebouxiophyceae</taxon>
        <taxon>Chlorellales</taxon>
        <taxon>Chlorellaceae</taxon>
        <taxon>Chlorella clade</taxon>
        <taxon>Chlorella</taxon>
    </lineage>
</organism>
<comment type="caution">
    <text evidence="2">The sequence shown here is derived from an EMBL/GenBank/DDBJ whole genome shotgun (WGS) entry which is preliminary data.</text>
</comment>
<gene>
    <name evidence="2" type="ORF">D9Q98_001051</name>
</gene>
<dbReference type="Gene3D" id="3.40.50.1820">
    <property type="entry name" value="alpha/beta hydrolase"/>
    <property type="match status" value="1"/>
</dbReference>
<feature type="domain" description="AB hydrolase-1" evidence="1">
    <location>
        <begin position="47"/>
        <end position="295"/>
    </location>
</feature>
<dbReference type="Pfam" id="PF12697">
    <property type="entry name" value="Abhydrolase_6"/>
    <property type="match status" value="1"/>
</dbReference>
<dbReference type="SUPFAM" id="SSF53474">
    <property type="entry name" value="alpha/beta-Hydrolases"/>
    <property type="match status" value="1"/>
</dbReference>
<evidence type="ECO:0000259" key="1">
    <source>
        <dbReference type="Pfam" id="PF12697"/>
    </source>
</evidence>
<dbReference type="PANTHER" id="PTHR42886">
    <property type="entry name" value="RE40534P-RELATED"/>
    <property type="match status" value="1"/>
</dbReference>
<dbReference type="InterPro" id="IPR000073">
    <property type="entry name" value="AB_hydrolase_1"/>
</dbReference>
<reference evidence="2" key="1">
    <citation type="journal article" date="2019" name="Plant J.">
        <title>Chlorella vulgaris genome assembly and annotation reveals the molecular basis for metabolic acclimation to high light conditions.</title>
        <authorList>
            <person name="Cecchin M."/>
            <person name="Marcolungo L."/>
            <person name="Rossato M."/>
            <person name="Girolomoni L."/>
            <person name="Cosentino E."/>
            <person name="Cuine S."/>
            <person name="Li-Beisson Y."/>
            <person name="Delledonne M."/>
            <person name="Ballottari M."/>
        </authorList>
    </citation>
    <scope>NUCLEOTIDE SEQUENCE</scope>
    <source>
        <strain evidence="2">211/11P</strain>
    </source>
</reference>
<dbReference type="OrthoDB" id="8119704at2759"/>
<keyword evidence="3" id="KW-1185">Reference proteome</keyword>
<sequence>MRATCAAAAAGGTATYVRETMHTLPDGMRLELLHQPASSPEAARPPLLFIHGSYHGAWCWKERWMPFFAEAGFDCYAISLRGQGRSDCRRSDGEKIRVSGDMASLTADLAHVVAALPSPPVLVAHSFGGLLAESYCTQLGGSAPVPALAGVAVVCGVPPSGNKAIVGRVFKKSLVLAWKITWAFVGKSFARSLDECRFTFFSKDLPRGDLIRYQRQLADCTDVRLLDLAALNKALPLPPLPQEARMVPAFVAGGTDDVVVDWPAVEETAAWFGVQPVKWEMMAHDCMLDSRWSEAAASLRDWLTTPTARQRAT</sequence>
<protein>
    <recommendedName>
        <fullName evidence="1">AB hydrolase-1 domain-containing protein</fullName>
    </recommendedName>
</protein>
<dbReference type="GO" id="GO:0052689">
    <property type="term" value="F:carboxylic ester hydrolase activity"/>
    <property type="evidence" value="ECO:0007669"/>
    <property type="project" value="TreeGrafter"/>
</dbReference>
<dbReference type="GO" id="GO:0006654">
    <property type="term" value="P:phosphatidic acid biosynthetic process"/>
    <property type="evidence" value="ECO:0007669"/>
    <property type="project" value="TreeGrafter"/>
</dbReference>
<evidence type="ECO:0000313" key="3">
    <source>
        <dbReference type="Proteomes" id="UP001055712"/>
    </source>
</evidence>
<dbReference type="AlphaFoldDB" id="A0A9D4U095"/>
<dbReference type="GO" id="GO:0055088">
    <property type="term" value="P:lipid homeostasis"/>
    <property type="evidence" value="ECO:0007669"/>
    <property type="project" value="TreeGrafter"/>
</dbReference>
<dbReference type="PANTHER" id="PTHR42886:SF42">
    <property type="entry name" value="ALPHA_BETA-HYDROLASES SUPERFAMILY PROTEIN"/>
    <property type="match status" value="1"/>
</dbReference>
<reference evidence="2" key="2">
    <citation type="submission" date="2020-11" db="EMBL/GenBank/DDBJ databases">
        <authorList>
            <person name="Cecchin M."/>
            <person name="Marcolungo L."/>
            <person name="Rossato M."/>
            <person name="Girolomoni L."/>
            <person name="Cosentino E."/>
            <person name="Cuine S."/>
            <person name="Li-Beisson Y."/>
            <person name="Delledonne M."/>
            <person name="Ballottari M."/>
        </authorList>
    </citation>
    <scope>NUCLEOTIDE SEQUENCE</scope>
    <source>
        <strain evidence="2">211/11P</strain>
        <tissue evidence="2">Whole cell</tissue>
    </source>
</reference>
<name>A0A9D4U095_CHLVU</name>
<dbReference type="GO" id="GO:0042171">
    <property type="term" value="F:lysophosphatidic acid acyltransferase activity"/>
    <property type="evidence" value="ECO:0007669"/>
    <property type="project" value="TreeGrafter"/>
</dbReference>
<dbReference type="EMBL" id="SIDB01000001">
    <property type="protein sequence ID" value="KAI3438629.1"/>
    <property type="molecule type" value="Genomic_DNA"/>
</dbReference>
<dbReference type="Proteomes" id="UP001055712">
    <property type="component" value="Unassembled WGS sequence"/>
</dbReference>
<evidence type="ECO:0000313" key="2">
    <source>
        <dbReference type="EMBL" id="KAI3438629.1"/>
    </source>
</evidence>